<organism evidence="4 5">
    <name type="scientific">Rotaria magnacalcarata</name>
    <dbReference type="NCBI Taxonomy" id="392030"/>
    <lineage>
        <taxon>Eukaryota</taxon>
        <taxon>Metazoa</taxon>
        <taxon>Spiralia</taxon>
        <taxon>Gnathifera</taxon>
        <taxon>Rotifera</taxon>
        <taxon>Eurotatoria</taxon>
        <taxon>Bdelloidea</taxon>
        <taxon>Philodinida</taxon>
        <taxon>Philodinidae</taxon>
        <taxon>Rotaria</taxon>
    </lineage>
</organism>
<evidence type="ECO:0000313" key="2">
    <source>
        <dbReference type="EMBL" id="CAF4492585.1"/>
    </source>
</evidence>
<dbReference type="EMBL" id="CAJOBH010075624">
    <property type="protein sequence ID" value="CAF4492585.1"/>
    <property type="molecule type" value="Genomic_DNA"/>
</dbReference>
<dbReference type="EMBL" id="CAJOBJ010143179">
    <property type="protein sequence ID" value="CAF4772357.1"/>
    <property type="molecule type" value="Genomic_DNA"/>
</dbReference>
<name>A0A8S3AZB9_9BILA</name>
<sequence>MQDSGNLLIRDAKNQLIWSTRTAGKGVKPHYLVMQIDRNLVLYDGHHQPIWASN</sequence>
<dbReference type="AlphaFoldDB" id="A0A8S3AZB9"/>
<evidence type="ECO:0000313" key="5">
    <source>
        <dbReference type="Proteomes" id="UP000681720"/>
    </source>
</evidence>
<accession>A0A8S3AZB9</accession>
<dbReference type="InterPro" id="IPR001480">
    <property type="entry name" value="Bulb-type_lectin_dom"/>
</dbReference>
<evidence type="ECO:0000313" key="3">
    <source>
        <dbReference type="EMBL" id="CAF4736900.1"/>
    </source>
</evidence>
<evidence type="ECO:0000259" key="1">
    <source>
        <dbReference type="PROSITE" id="PS50927"/>
    </source>
</evidence>
<dbReference type="EMBL" id="CAJOBH010126452">
    <property type="protein sequence ID" value="CAF4736900.1"/>
    <property type="molecule type" value="Genomic_DNA"/>
</dbReference>
<proteinExistence type="predicted"/>
<gene>
    <name evidence="2" type="ORF">BYL167_LOCUS35632</name>
    <name evidence="3" type="ORF">BYL167_LOCUS45514</name>
    <name evidence="4" type="ORF">GIL414_LOCUS45995</name>
</gene>
<dbReference type="SUPFAM" id="SSF51110">
    <property type="entry name" value="alpha-D-mannose-specific plant lectins"/>
    <property type="match status" value="1"/>
</dbReference>
<feature type="non-terminal residue" evidence="4">
    <location>
        <position position="54"/>
    </location>
</feature>
<evidence type="ECO:0000313" key="4">
    <source>
        <dbReference type="EMBL" id="CAF4772357.1"/>
    </source>
</evidence>
<comment type="caution">
    <text evidence="4">The sequence shown here is derived from an EMBL/GenBank/DDBJ whole genome shotgun (WGS) entry which is preliminary data.</text>
</comment>
<feature type="domain" description="Bulb-type lectin" evidence="1">
    <location>
        <begin position="1"/>
        <end position="54"/>
    </location>
</feature>
<dbReference type="Gene3D" id="2.90.10.10">
    <property type="entry name" value="Bulb-type lectin domain"/>
    <property type="match status" value="1"/>
</dbReference>
<dbReference type="Proteomes" id="UP000681720">
    <property type="component" value="Unassembled WGS sequence"/>
</dbReference>
<dbReference type="Proteomes" id="UP000681967">
    <property type="component" value="Unassembled WGS sequence"/>
</dbReference>
<protein>
    <recommendedName>
        <fullName evidence="1">Bulb-type lectin domain-containing protein</fullName>
    </recommendedName>
</protein>
<dbReference type="PROSITE" id="PS50927">
    <property type="entry name" value="BULB_LECTIN"/>
    <property type="match status" value="1"/>
</dbReference>
<reference evidence="4" key="1">
    <citation type="submission" date="2021-02" db="EMBL/GenBank/DDBJ databases">
        <authorList>
            <person name="Nowell W R."/>
        </authorList>
    </citation>
    <scope>NUCLEOTIDE SEQUENCE</scope>
</reference>
<dbReference type="InterPro" id="IPR036426">
    <property type="entry name" value="Bulb-type_lectin_dom_sf"/>
</dbReference>